<protein>
    <submittedName>
        <fullName evidence="2">NAD-dependent epimerase/dehydratase family protein</fullName>
    </submittedName>
</protein>
<evidence type="ECO:0000313" key="3">
    <source>
        <dbReference type="Proteomes" id="UP000285376"/>
    </source>
</evidence>
<dbReference type="Gene3D" id="3.40.50.720">
    <property type="entry name" value="NAD(P)-binding Rossmann-like Domain"/>
    <property type="match status" value="1"/>
</dbReference>
<proteinExistence type="predicted"/>
<name>A0A417Z425_9MICO</name>
<comment type="caution">
    <text evidence="2">The sequence shown here is derived from an EMBL/GenBank/DDBJ whole genome shotgun (WGS) entry which is preliminary data.</text>
</comment>
<reference evidence="2 3" key="1">
    <citation type="submission" date="2018-08" db="EMBL/GenBank/DDBJ databases">
        <title>Whole genome sequence analysis of Dermacoccus abyssi bacteria isolated from Deep Mariana trench Micromonospora spp reveals genes involved in the environmental adaptation and production of secondary metabolites.</title>
        <authorList>
            <person name="Abdel-Mageed W.M."/>
            <person name="Lehri B."/>
            <person name="Nouioui I."/>
            <person name="Goodfellow I."/>
            <person name="Jaspars M."/>
            <person name="Karlyshev A."/>
        </authorList>
    </citation>
    <scope>NUCLEOTIDE SEQUENCE [LARGE SCALE GENOMIC DNA]</scope>
    <source>
        <strain evidence="2 3">MT1.1</strain>
    </source>
</reference>
<dbReference type="InterPro" id="IPR016040">
    <property type="entry name" value="NAD(P)-bd_dom"/>
</dbReference>
<sequence>MTTTPTAAPILPPDVLGVGRAPVLVTGASGVLGRAVVEELRASSIPVRALVHRTPITDVTCAVGDILTGAGLDEALPGVGAVIHCATDPSNARVDRDGTRNLLRSLDAWAPGAHLVLPSIVGCWNNPLAYYRTKADTENLAESWSGRASIVRATQFHTLAHEVVSGAAARLTGAESRVRVSPVDPEWVARKLVDVALIRTSLATPLELAGPETFSLGELSTLTAHLESRRPVRSVRVPTLGGVLRSFARGTNLPGEQAQRGGRTYAQWLAAR</sequence>
<dbReference type="SUPFAM" id="SSF51735">
    <property type="entry name" value="NAD(P)-binding Rossmann-fold domains"/>
    <property type="match status" value="1"/>
</dbReference>
<evidence type="ECO:0000313" key="2">
    <source>
        <dbReference type="EMBL" id="RHW45350.1"/>
    </source>
</evidence>
<evidence type="ECO:0000259" key="1">
    <source>
        <dbReference type="Pfam" id="PF13460"/>
    </source>
</evidence>
<dbReference type="RefSeq" id="WP_118913665.1">
    <property type="nucleotide sequence ID" value="NZ_CBCRVH010000007.1"/>
</dbReference>
<dbReference type="Proteomes" id="UP000285376">
    <property type="component" value="Unassembled WGS sequence"/>
</dbReference>
<dbReference type="Pfam" id="PF13460">
    <property type="entry name" value="NAD_binding_10"/>
    <property type="match status" value="1"/>
</dbReference>
<dbReference type="InterPro" id="IPR036291">
    <property type="entry name" value="NAD(P)-bd_dom_sf"/>
</dbReference>
<accession>A0A417Z425</accession>
<organism evidence="2 3">
    <name type="scientific">Dermacoccus abyssi</name>
    <dbReference type="NCBI Taxonomy" id="322596"/>
    <lineage>
        <taxon>Bacteria</taxon>
        <taxon>Bacillati</taxon>
        <taxon>Actinomycetota</taxon>
        <taxon>Actinomycetes</taxon>
        <taxon>Micrococcales</taxon>
        <taxon>Dermacoccaceae</taxon>
        <taxon>Dermacoccus</taxon>
    </lineage>
</organism>
<gene>
    <name evidence="2" type="ORF">D1832_09565</name>
</gene>
<feature type="domain" description="NAD(P)-binding" evidence="1">
    <location>
        <begin position="27"/>
        <end position="122"/>
    </location>
</feature>
<dbReference type="EMBL" id="QWLM01000010">
    <property type="protein sequence ID" value="RHW45350.1"/>
    <property type="molecule type" value="Genomic_DNA"/>
</dbReference>
<dbReference type="AlphaFoldDB" id="A0A417Z425"/>